<dbReference type="AlphaFoldDB" id="A0A1W9KPB8"/>
<evidence type="ECO:0000313" key="3">
    <source>
        <dbReference type="Proteomes" id="UP000192505"/>
    </source>
</evidence>
<proteinExistence type="predicted"/>
<sequence>MARLCPSLPRNAGAKNSGEYAEFELLETLERGLSAAYTLFHSVDWSRGVGGEEQHGEIDIVVLNQAGDVLLLEVKAGDVEVKPDGIFKTCSCQPKDVTRQINKPAGIPPSFSWGMKAG</sequence>
<accession>A0A1W9KPB8</accession>
<comment type="caution">
    <text evidence="2">The sequence shown here is derived from an EMBL/GenBank/DDBJ whole genome shotgun (WGS) entry which is preliminary data.</text>
</comment>
<dbReference type="InterPro" id="IPR011528">
    <property type="entry name" value="NERD"/>
</dbReference>
<feature type="domain" description="NERD" evidence="1">
    <location>
        <begin position="17"/>
        <end position="79"/>
    </location>
</feature>
<gene>
    <name evidence="2" type="ORF">BWK72_19655</name>
</gene>
<protein>
    <recommendedName>
        <fullName evidence="1">NERD domain-containing protein</fullName>
    </recommendedName>
</protein>
<organism evidence="2 3">
    <name type="scientific">Rhodoferax ferrireducens</name>
    <dbReference type="NCBI Taxonomy" id="192843"/>
    <lineage>
        <taxon>Bacteria</taxon>
        <taxon>Pseudomonadati</taxon>
        <taxon>Pseudomonadota</taxon>
        <taxon>Betaproteobacteria</taxon>
        <taxon>Burkholderiales</taxon>
        <taxon>Comamonadaceae</taxon>
        <taxon>Rhodoferax</taxon>
    </lineage>
</organism>
<dbReference type="EMBL" id="MTEI01000027">
    <property type="protein sequence ID" value="OQW85969.1"/>
    <property type="molecule type" value="Genomic_DNA"/>
</dbReference>
<evidence type="ECO:0000259" key="1">
    <source>
        <dbReference type="Pfam" id="PF08378"/>
    </source>
</evidence>
<evidence type="ECO:0000313" key="2">
    <source>
        <dbReference type="EMBL" id="OQW85969.1"/>
    </source>
</evidence>
<reference evidence="2 3" key="1">
    <citation type="submission" date="2017-01" db="EMBL/GenBank/DDBJ databases">
        <title>Novel large sulfur bacteria in the metagenomes of groundwater-fed chemosynthetic microbial mats in the Lake Huron basin.</title>
        <authorList>
            <person name="Sharrar A.M."/>
            <person name="Flood B.E."/>
            <person name="Bailey J.V."/>
            <person name="Jones D.S."/>
            <person name="Biddanda B."/>
            <person name="Ruberg S.A."/>
            <person name="Marcus D.N."/>
            <person name="Dick G.J."/>
        </authorList>
    </citation>
    <scope>NUCLEOTIDE SEQUENCE [LARGE SCALE GENOMIC DNA]</scope>
    <source>
        <strain evidence="2">A7</strain>
    </source>
</reference>
<dbReference type="Proteomes" id="UP000192505">
    <property type="component" value="Unassembled WGS sequence"/>
</dbReference>
<dbReference type="Pfam" id="PF08378">
    <property type="entry name" value="NERD"/>
    <property type="match status" value="1"/>
</dbReference>
<name>A0A1W9KPB8_9BURK</name>